<feature type="compositionally biased region" description="Acidic residues" evidence="1">
    <location>
        <begin position="269"/>
        <end position="278"/>
    </location>
</feature>
<sequence>MARLCSTSRSRRYTFSVSLDPNGWHPNVASVAAGVGAVAVGLGAAAGAVYTVFAVSEALYVWATSSSDETRVPQEVVQTPGIETSVVNARRGLANWNSDAARVGTVETTAETARAEGYYHSQRLFMFDLLLLAWGERLGEINIIKSCILNHRRFILVRSRSDEIINRILDDEGDEDSEEDRQRVRETAVLTTAEALEGQLKRAGVPVEVLEELLGFCVLVNKNDLPRLSSTDYVDDWPDPRERMTETHERLLIEALGKRRMEASPTSSEGEDTDDEEESKTAEDL</sequence>
<accession>A0A8H6MUE6</accession>
<organism evidence="2 3">
    <name type="scientific">Colletotrichum sojae</name>
    <dbReference type="NCBI Taxonomy" id="2175907"/>
    <lineage>
        <taxon>Eukaryota</taxon>
        <taxon>Fungi</taxon>
        <taxon>Dikarya</taxon>
        <taxon>Ascomycota</taxon>
        <taxon>Pezizomycotina</taxon>
        <taxon>Sordariomycetes</taxon>
        <taxon>Hypocreomycetidae</taxon>
        <taxon>Glomerellales</taxon>
        <taxon>Glomerellaceae</taxon>
        <taxon>Colletotrichum</taxon>
        <taxon>Colletotrichum orchidearum species complex</taxon>
    </lineage>
</organism>
<evidence type="ECO:0000313" key="3">
    <source>
        <dbReference type="Proteomes" id="UP000652219"/>
    </source>
</evidence>
<gene>
    <name evidence="2" type="ORF">CSOJ01_06927</name>
</gene>
<name>A0A8H6MUE6_9PEZI</name>
<dbReference type="AlphaFoldDB" id="A0A8H6MUE6"/>
<keyword evidence="3" id="KW-1185">Reference proteome</keyword>
<proteinExistence type="predicted"/>
<dbReference type="EMBL" id="WIGN01000101">
    <property type="protein sequence ID" value="KAF6809449.1"/>
    <property type="molecule type" value="Genomic_DNA"/>
</dbReference>
<evidence type="ECO:0000256" key="1">
    <source>
        <dbReference type="SAM" id="MobiDB-lite"/>
    </source>
</evidence>
<evidence type="ECO:0000313" key="2">
    <source>
        <dbReference type="EMBL" id="KAF6809449.1"/>
    </source>
</evidence>
<comment type="caution">
    <text evidence="2">The sequence shown here is derived from an EMBL/GenBank/DDBJ whole genome shotgun (WGS) entry which is preliminary data.</text>
</comment>
<protein>
    <submittedName>
        <fullName evidence="2">Uncharacterized protein</fullName>
    </submittedName>
</protein>
<reference evidence="2 3" key="1">
    <citation type="journal article" date="2020" name="Phytopathology">
        <title>Genome Sequence Resources of Colletotrichum truncatum, C. plurivorum, C. musicola, and C. sojae: Four Species Pathogenic to Soybean (Glycine max).</title>
        <authorList>
            <person name="Rogerio F."/>
            <person name="Boufleur T.R."/>
            <person name="Ciampi-Guillardi M."/>
            <person name="Sukno S.A."/>
            <person name="Thon M.R."/>
            <person name="Massola Junior N.S."/>
            <person name="Baroncelli R."/>
        </authorList>
    </citation>
    <scope>NUCLEOTIDE SEQUENCE [LARGE SCALE GENOMIC DNA]</scope>
    <source>
        <strain evidence="2 3">LFN0009</strain>
    </source>
</reference>
<dbReference type="Proteomes" id="UP000652219">
    <property type="component" value="Unassembled WGS sequence"/>
</dbReference>
<feature type="region of interest" description="Disordered" evidence="1">
    <location>
        <begin position="255"/>
        <end position="285"/>
    </location>
</feature>